<organism evidence="3 4">
    <name type="scientific">Natronococcus jeotgali DSM 18795</name>
    <dbReference type="NCBI Taxonomy" id="1227498"/>
    <lineage>
        <taxon>Archaea</taxon>
        <taxon>Methanobacteriati</taxon>
        <taxon>Methanobacteriota</taxon>
        <taxon>Stenosarchaea group</taxon>
        <taxon>Halobacteria</taxon>
        <taxon>Halobacteriales</taxon>
        <taxon>Natrialbaceae</taxon>
        <taxon>Natronococcus</taxon>
    </lineage>
</organism>
<dbReference type="STRING" id="1227498.C492_11475"/>
<feature type="region of interest" description="Disordered" evidence="1">
    <location>
        <begin position="366"/>
        <end position="478"/>
    </location>
</feature>
<keyword evidence="2" id="KW-0472">Membrane</keyword>
<feature type="transmembrane region" description="Helical" evidence="2">
    <location>
        <begin position="323"/>
        <end position="341"/>
    </location>
</feature>
<keyword evidence="2" id="KW-1133">Transmembrane helix</keyword>
<proteinExistence type="predicted"/>
<dbReference type="InterPro" id="IPR045782">
    <property type="entry name" value="TrbL_3"/>
</dbReference>
<evidence type="ECO:0000256" key="1">
    <source>
        <dbReference type="SAM" id="MobiDB-lite"/>
    </source>
</evidence>
<feature type="transmembrane region" description="Helical" evidence="2">
    <location>
        <begin position="255"/>
        <end position="275"/>
    </location>
</feature>
<feature type="transmembrane region" description="Helical" evidence="2">
    <location>
        <begin position="145"/>
        <end position="170"/>
    </location>
</feature>
<name>L9XBL5_9EURY</name>
<dbReference type="PATRIC" id="fig|1227498.3.peg.2222"/>
<evidence type="ECO:0000313" key="3">
    <source>
        <dbReference type="EMBL" id="ELY59007.1"/>
    </source>
</evidence>
<dbReference type="EMBL" id="AOIA01000109">
    <property type="protein sequence ID" value="ELY59007.1"/>
    <property type="molecule type" value="Genomic_DNA"/>
</dbReference>
<gene>
    <name evidence="3" type="ORF">C492_11475</name>
</gene>
<feature type="compositionally biased region" description="Low complexity" evidence="1">
    <location>
        <begin position="374"/>
        <end position="389"/>
    </location>
</feature>
<feature type="region of interest" description="Disordered" evidence="1">
    <location>
        <begin position="1"/>
        <end position="22"/>
    </location>
</feature>
<evidence type="ECO:0000256" key="2">
    <source>
        <dbReference type="SAM" id="Phobius"/>
    </source>
</evidence>
<evidence type="ECO:0000313" key="4">
    <source>
        <dbReference type="Proteomes" id="UP000011531"/>
    </source>
</evidence>
<dbReference type="Pfam" id="PF19590">
    <property type="entry name" value="TrbL_3"/>
    <property type="match status" value="1"/>
</dbReference>
<dbReference type="Proteomes" id="UP000011531">
    <property type="component" value="Unassembled WGS sequence"/>
</dbReference>
<sequence length="478" mass="51452">MSFQPSAVDEVNGVTQEDLDNGSITQEEYEALVEAQEEQNGSARSPLGGAEDVVETARNPAEAAKTVWVRLTQMFASGMNTLVDQVFNEALGTPTINNDGAFGIFGTPEALETGEETPANQEATIYDSVASQNYVTIHEKIFIDLIMPMAISIMFLLALLMLAAPVMALITRQKVGSMLASGVFVILIIVVSWEYAALMHALSDAAVQYVLPEGDQILDTNATTFGGTVAVAIGIYFGGWSAAVMLVAIHTARHLLLFVYPAVLPLFLLMAYWGGHRRVKQIGSFFIWQWYGLLVMNLPTAILLRFANAVGWQLFPDGAEFEILNLGATISIFLLAVAIPLGVSGSFFLVGLSMRGATAGAATAAASRFTPSPRTAASHGGAAARSAAGRLKRGGQTVASRAHTKYRESRFPSVTQEKYATDGGTRTDGGSSSRSGTTTQSSGVSPDQRKRAAKQKQRQRNHESQVERAREERDSYRK</sequence>
<dbReference type="AlphaFoldDB" id="L9XBL5"/>
<keyword evidence="4" id="KW-1185">Reference proteome</keyword>
<reference evidence="3 4" key="1">
    <citation type="journal article" date="2014" name="PLoS Genet.">
        <title>Phylogenetically driven sequencing of extremely halophilic archaea reveals strategies for static and dynamic osmo-response.</title>
        <authorList>
            <person name="Becker E.A."/>
            <person name="Seitzer P.M."/>
            <person name="Tritt A."/>
            <person name="Larsen D."/>
            <person name="Krusor M."/>
            <person name="Yao A.I."/>
            <person name="Wu D."/>
            <person name="Madern D."/>
            <person name="Eisen J.A."/>
            <person name="Darling A.E."/>
            <person name="Facciotti M.T."/>
        </authorList>
    </citation>
    <scope>NUCLEOTIDE SEQUENCE [LARGE SCALE GENOMIC DNA]</scope>
    <source>
        <strain evidence="3 4">DSM 18795</strain>
    </source>
</reference>
<feature type="compositionally biased region" description="Basic and acidic residues" evidence="1">
    <location>
        <begin position="460"/>
        <end position="478"/>
    </location>
</feature>
<accession>L9XBL5</accession>
<keyword evidence="2" id="KW-0812">Transmembrane</keyword>
<feature type="compositionally biased region" description="Low complexity" evidence="1">
    <location>
        <begin position="421"/>
        <end position="443"/>
    </location>
</feature>
<feature type="transmembrane region" description="Helical" evidence="2">
    <location>
        <begin position="182"/>
        <end position="202"/>
    </location>
</feature>
<comment type="caution">
    <text evidence="3">The sequence shown here is derived from an EMBL/GenBank/DDBJ whole genome shotgun (WGS) entry which is preliminary data.</text>
</comment>
<feature type="transmembrane region" description="Helical" evidence="2">
    <location>
        <begin position="287"/>
        <end position="311"/>
    </location>
</feature>
<feature type="transmembrane region" description="Helical" evidence="2">
    <location>
        <begin position="222"/>
        <end position="248"/>
    </location>
</feature>
<protein>
    <submittedName>
        <fullName evidence="3">Uncharacterized protein</fullName>
    </submittedName>
</protein>